<reference evidence="2" key="1">
    <citation type="journal article" date="2013" name="Nature">
        <title>Draft genome of the wheat A-genome progenitor Triticum urartu.</title>
        <authorList>
            <person name="Ling H.Q."/>
            <person name="Zhao S."/>
            <person name="Liu D."/>
            <person name="Wang J."/>
            <person name="Sun H."/>
            <person name="Zhang C."/>
            <person name="Fan H."/>
            <person name="Li D."/>
            <person name="Dong L."/>
            <person name="Tao Y."/>
            <person name="Gao C."/>
            <person name="Wu H."/>
            <person name="Li Y."/>
            <person name="Cui Y."/>
            <person name="Guo X."/>
            <person name="Zheng S."/>
            <person name="Wang B."/>
            <person name="Yu K."/>
            <person name="Liang Q."/>
            <person name="Yang W."/>
            <person name="Lou X."/>
            <person name="Chen J."/>
            <person name="Feng M."/>
            <person name="Jian J."/>
            <person name="Zhang X."/>
            <person name="Luo G."/>
            <person name="Jiang Y."/>
            <person name="Liu J."/>
            <person name="Wang Z."/>
            <person name="Sha Y."/>
            <person name="Zhang B."/>
            <person name="Wu H."/>
            <person name="Tang D."/>
            <person name="Shen Q."/>
            <person name="Xue P."/>
            <person name="Zou S."/>
            <person name="Wang X."/>
            <person name="Liu X."/>
            <person name="Wang F."/>
            <person name="Yang Y."/>
            <person name="An X."/>
            <person name="Dong Z."/>
            <person name="Zhang K."/>
            <person name="Zhang X."/>
            <person name="Luo M.C."/>
            <person name="Dvorak J."/>
            <person name="Tong Y."/>
            <person name="Wang J."/>
            <person name="Yang H."/>
            <person name="Li Z."/>
            <person name="Wang D."/>
            <person name="Zhang A."/>
            <person name="Wang J."/>
        </authorList>
    </citation>
    <scope>NUCLEOTIDE SEQUENCE</scope>
    <source>
        <strain evidence="2">cv. G1812</strain>
    </source>
</reference>
<reference evidence="1" key="3">
    <citation type="submission" date="2022-06" db="UniProtKB">
        <authorList>
            <consortium name="EnsemblPlants"/>
        </authorList>
    </citation>
    <scope>IDENTIFICATION</scope>
</reference>
<reference evidence="1" key="2">
    <citation type="submission" date="2018-03" db="EMBL/GenBank/DDBJ databases">
        <title>The Triticum urartu genome reveals the dynamic nature of wheat genome evolution.</title>
        <authorList>
            <person name="Ling H."/>
            <person name="Ma B."/>
            <person name="Shi X."/>
            <person name="Liu H."/>
            <person name="Dong L."/>
            <person name="Sun H."/>
            <person name="Cao Y."/>
            <person name="Gao Q."/>
            <person name="Zheng S."/>
            <person name="Li Y."/>
            <person name="Yu Y."/>
            <person name="Du H."/>
            <person name="Qi M."/>
            <person name="Li Y."/>
            <person name="Yu H."/>
            <person name="Cui Y."/>
            <person name="Wang N."/>
            <person name="Chen C."/>
            <person name="Wu H."/>
            <person name="Zhao Y."/>
            <person name="Zhang J."/>
            <person name="Li Y."/>
            <person name="Zhou W."/>
            <person name="Zhang B."/>
            <person name="Hu W."/>
            <person name="Eijk M."/>
            <person name="Tang J."/>
            <person name="Witsenboer H."/>
            <person name="Zhao S."/>
            <person name="Li Z."/>
            <person name="Zhang A."/>
            <person name="Wang D."/>
            <person name="Liang C."/>
        </authorList>
    </citation>
    <scope>NUCLEOTIDE SEQUENCE [LARGE SCALE GENOMIC DNA]</scope>
    <source>
        <strain evidence="1">cv. G1812</strain>
    </source>
</reference>
<evidence type="ECO:0000313" key="1">
    <source>
        <dbReference type="EnsemblPlants" id="TuG1812G0100002751.01.T01.cds274098"/>
    </source>
</evidence>
<keyword evidence="2" id="KW-1185">Reference proteome</keyword>
<dbReference type="EnsemblPlants" id="TuG1812G0100002751.01.T01">
    <property type="protein sequence ID" value="TuG1812G0100002751.01.T01.cds274098"/>
    <property type="gene ID" value="TuG1812G0100002751.01"/>
</dbReference>
<dbReference type="Gramene" id="TuG1812G0100002751.01.T01">
    <property type="protein sequence ID" value="TuG1812G0100002751.01.T01.cds274098"/>
    <property type="gene ID" value="TuG1812G0100002751.01"/>
</dbReference>
<dbReference type="AlphaFoldDB" id="A0A8R7K0L6"/>
<dbReference type="Proteomes" id="UP000015106">
    <property type="component" value="Chromosome 1"/>
</dbReference>
<name>A0A8R7K0L6_TRIUA</name>
<proteinExistence type="predicted"/>
<evidence type="ECO:0000313" key="2">
    <source>
        <dbReference type="Proteomes" id="UP000015106"/>
    </source>
</evidence>
<protein>
    <submittedName>
        <fullName evidence="1">Uncharacterized protein</fullName>
    </submittedName>
</protein>
<organism evidence="1 2">
    <name type="scientific">Triticum urartu</name>
    <name type="common">Red wild einkorn</name>
    <name type="synonym">Crithodium urartu</name>
    <dbReference type="NCBI Taxonomy" id="4572"/>
    <lineage>
        <taxon>Eukaryota</taxon>
        <taxon>Viridiplantae</taxon>
        <taxon>Streptophyta</taxon>
        <taxon>Embryophyta</taxon>
        <taxon>Tracheophyta</taxon>
        <taxon>Spermatophyta</taxon>
        <taxon>Magnoliopsida</taxon>
        <taxon>Liliopsida</taxon>
        <taxon>Poales</taxon>
        <taxon>Poaceae</taxon>
        <taxon>BOP clade</taxon>
        <taxon>Pooideae</taxon>
        <taxon>Triticodae</taxon>
        <taxon>Triticeae</taxon>
        <taxon>Triticinae</taxon>
        <taxon>Triticum</taxon>
    </lineage>
</organism>
<sequence length="72" mass="7908">RCAPTSPPVGYRKTAVGRVHTLIHLHSPGFVSSAPRPYTPLIWTAVPPGRITFLRLPHRPPWSSCSVPNVCL</sequence>
<accession>A0A8R7K0L6</accession>